<reference evidence="6" key="1">
    <citation type="journal article" date="2015" name="PLoS Genet.">
        <title>The dynamic genome and transcriptome of the human fungal pathogen Blastomyces and close relative Emmonsia.</title>
        <authorList>
            <person name="Munoz J.F."/>
            <person name="Gauthier G.M."/>
            <person name="Desjardins C.A."/>
            <person name="Gallo J.E."/>
            <person name="Holder J."/>
            <person name="Sullivan T.D."/>
            <person name="Marty A.J."/>
            <person name="Carmen J.C."/>
            <person name="Chen Z."/>
            <person name="Ding L."/>
            <person name="Gujja S."/>
            <person name="Magrini V."/>
            <person name="Misas E."/>
            <person name="Mitreva M."/>
            <person name="Priest M."/>
            <person name="Saif S."/>
            <person name="Whiston E.A."/>
            <person name="Young S."/>
            <person name="Zeng Q."/>
            <person name="Goldman W.E."/>
            <person name="Mardis E.R."/>
            <person name="Taylor J.W."/>
            <person name="McEwen J.G."/>
            <person name="Clay O.K."/>
            <person name="Klein B.S."/>
            <person name="Cuomo C.A."/>
        </authorList>
    </citation>
    <scope>NUCLEOTIDE SEQUENCE [LARGE SCALE GENOMIC DNA]</scope>
    <source>
        <strain evidence="6">UAMH 3008</strain>
    </source>
</reference>
<evidence type="ECO:0000256" key="2">
    <source>
        <dbReference type="ARBA" id="ARBA00022540"/>
    </source>
</evidence>
<evidence type="ECO:0000313" key="6">
    <source>
        <dbReference type="Proteomes" id="UP000034164"/>
    </source>
</evidence>
<sequence>MAATMNHVRGLVGTTQTLRQIFLPSADSQAVRFAGHQITRRQTRCYRFQPVRQHAPLPPRPEPQMMRRPPPPPPPRPVNLQQKYGPQKDAKGSKDGKDHNGLIKDEGIPARRVQIVNEDGSLGEPIPLGAALHTFDRYVNVLLQVAPETAERPAICKITSKGLLQQKLQAKTKAPKDPTHALKQVELNWGIDGHDLSHRMKMVETYFEKGKKVEFILLQKDKRKKKLPTPEKARELVTTIKEQIAEMGAVETKKMEGTLLGRLTIYAEKSKKP</sequence>
<evidence type="ECO:0008006" key="7">
    <source>
        <dbReference type="Google" id="ProtNLM"/>
    </source>
</evidence>
<dbReference type="InterPro" id="IPR036788">
    <property type="entry name" value="T_IF-3_C_sf"/>
</dbReference>
<comment type="caution">
    <text evidence="5">The sequence shown here is derived from an EMBL/GenBank/DDBJ whole genome shotgun (WGS) entry which is preliminary data.</text>
</comment>
<keyword evidence="3" id="KW-0648">Protein biosynthesis</keyword>
<dbReference type="SUPFAM" id="SSF55200">
    <property type="entry name" value="Translation initiation factor IF3, C-terminal domain"/>
    <property type="match status" value="1"/>
</dbReference>
<organism evidence="5 6">
    <name type="scientific">[Emmonsia] crescens</name>
    <dbReference type="NCBI Taxonomy" id="73230"/>
    <lineage>
        <taxon>Eukaryota</taxon>
        <taxon>Fungi</taxon>
        <taxon>Dikarya</taxon>
        <taxon>Ascomycota</taxon>
        <taxon>Pezizomycotina</taxon>
        <taxon>Eurotiomycetes</taxon>
        <taxon>Eurotiomycetidae</taxon>
        <taxon>Onygenales</taxon>
        <taxon>Ajellomycetaceae</taxon>
        <taxon>Emergomyces</taxon>
    </lineage>
</organism>
<protein>
    <recommendedName>
        <fullName evidence="7">Translation initiation factor 3 N-terminal domain-containing protein</fullName>
    </recommendedName>
</protein>
<dbReference type="EMBL" id="LCZI01001047">
    <property type="protein sequence ID" value="KKZ62745.1"/>
    <property type="molecule type" value="Genomic_DNA"/>
</dbReference>
<evidence type="ECO:0000313" key="5">
    <source>
        <dbReference type="EMBL" id="KKZ62745.1"/>
    </source>
</evidence>
<dbReference type="InterPro" id="IPR001288">
    <property type="entry name" value="Translation_initiation_fac_3"/>
</dbReference>
<dbReference type="GO" id="GO:0043022">
    <property type="term" value="F:ribosome binding"/>
    <property type="evidence" value="ECO:0007669"/>
    <property type="project" value="TreeGrafter"/>
</dbReference>
<dbReference type="Proteomes" id="UP000034164">
    <property type="component" value="Unassembled WGS sequence"/>
</dbReference>
<dbReference type="PANTHER" id="PTHR10938:SF0">
    <property type="entry name" value="TRANSLATION INITIATION FACTOR IF-3, MITOCHONDRIAL"/>
    <property type="match status" value="1"/>
</dbReference>
<dbReference type="PANTHER" id="PTHR10938">
    <property type="entry name" value="TRANSLATION INITIATION FACTOR IF-3"/>
    <property type="match status" value="1"/>
</dbReference>
<dbReference type="Gene3D" id="3.30.110.10">
    <property type="entry name" value="Translation initiation factor 3 (IF-3), C-terminal domain"/>
    <property type="match status" value="1"/>
</dbReference>
<dbReference type="AlphaFoldDB" id="A0A0G2HY60"/>
<accession>A0A0G2HY60</accession>
<evidence type="ECO:0000256" key="3">
    <source>
        <dbReference type="ARBA" id="ARBA00022917"/>
    </source>
</evidence>
<gene>
    <name evidence="5" type="ORF">EMCG_00332</name>
</gene>
<keyword evidence="2" id="KW-0396">Initiation factor</keyword>
<dbReference type="GO" id="GO:0005739">
    <property type="term" value="C:mitochondrion"/>
    <property type="evidence" value="ECO:0007669"/>
    <property type="project" value="TreeGrafter"/>
</dbReference>
<dbReference type="GO" id="GO:0032790">
    <property type="term" value="P:ribosome disassembly"/>
    <property type="evidence" value="ECO:0007669"/>
    <property type="project" value="TreeGrafter"/>
</dbReference>
<proteinExistence type="inferred from homology"/>
<feature type="compositionally biased region" description="Basic and acidic residues" evidence="4">
    <location>
        <begin position="86"/>
        <end position="106"/>
    </location>
</feature>
<evidence type="ECO:0000256" key="4">
    <source>
        <dbReference type="SAM" id="MobiDB-lite"/>
    </source>
</evidence>
<dbReference type="VEuPathDB" id="FungiDB:EMCG_00332"/>
<dbReference type="OrthoDB" id="21573at2759"/>
<name>A0A0G2HY60_9EURO</name>
<evidence type="ECO:0000256" key="1">
    <source>
        <dbReference type="ARBA" id="ARBA00005439"/>
    </source>
</evidence>
<comment type="similarity">
    <text evidence="1">Belongs to the IF-3 family.</text>
</comment>
<dbReference type="GO" id="GO:0003743">
    <property type="term" value="F:translation initiation factor activity"/>
    <property type="evidence" value="ECO:0007669"/>
    <property type="project" value="UniProtKB-KW"/>
</dbReference>
<feature type="region of interest" description="Disordered" evidence="4">
    <location>
        <begin position="44"/>
        <end position="106"/>
    </location>
</feature>
<feature type="compositionally biased region" description="Pro residues" evidence="4">
    <location>
        <begin position="56"/>
        <end position="77"/>
    </location>
</feature>
<dbReference type="GO" id="GO:0070124">
    <property type="term" value="P:mitochondrial translational initiation"/>
    <property type="evidence" value="ECO:0007669"/>
    <property type="project" value="TreeGrafter"/>
</dbReference>